<reference evidence="1" key="1">
    <citation type="journal article" date="2014" name="Nat. Commun.">
        <title>The emerging biofuel crop Camelina sativa retains a highly undifferentiated hexaploid genome structure.</title>
        <authorList>
            <person name="Kagale S."/>
            <person name="Koh C."/>
            <person name="Nixon J."/>
            <person name="Bollina V."/>
            <person name="Clarke W.E."/>
            <person name="Tuteja R."/>
            <person name="Spillane C."/>
            <person name="Robinson S.J."/>
            <person name="Links M.G."/>
            <person name="Clarke C."/>
            <person name="Higgins E.E."/>
            <person name="Huebert T."/>
            <person name="Sharpe A.G."/>
            <person name="Parkin I.A."/>
        </authorList>
    </citation>
    <scope>NUCLEOTIDE SEQUENCE [LARGE SCALE GENOMIC DNA]</scope>
    <source>
        <strain evidence="1">cv. DH55</strain>
    </source>
</reference>
<dbReference type="InterPro" id="IPR036691">
    <property type="entry name" value="Endo/exonu/phosph_ase_sf"/>
</dbReference>
<organism evidence="1 2">
    <name type="scientific">Camelina sativa</name>
    <name type="common">False flax</name>
    <name type="synonym">Myagrum sativum</name>
    <dbReference type="NCBI Taxonomy" id="90675"/>
    <lineage>
        <taxon>Eukaryota</taxon>
        <taxon>Viridiplantae</taxon>
        <taxon>Streptophyta</taxon>
        <taxon>Embryophyta</taxon>
        <taxon>Tracheophyta</taxon>
        <taxon>Spermatophyta</taxon>
        <taxon>Magnoliopsida</taxon>
        <taxon>eudicotyledons</taxon>
        <taxon>Gunneridae</taxon>
        <taxon>Pentapetalae</taxon>
        <taxon>rosids</taxon>
        <taxon>malvids</taxon>
        <taxon>Brassicales</taxon>
        <taxon>Brassicaceae</taxon>
        <taxon>Camelineae</taxon>
        <taxon>Camelina</taxon>
    </lineage>
</organism>
<dbReference type="PANTHER" id="PTHR33710">
    <property type="entry name" value="BNAC02G09200D PROTEIN"/>
    <property type="match status" value="1"/>
</dbReference>
<accession>A0ABM0ZAZ3</accession>
<protein>
    <submittedName>
        <fullName evidence="2">Uncharacterized protein LOC104788901</fullName>
    </submittedName>
</protein>
<evidence type="ECO:0000313" key="1">
    <source>
        <dbReference type="Proteomes" id="UP000694864"/>
    </source>
</evidence>
<dbReference type="RefSeq" id="XP_010512971.1">
    <property type="nucleotide sequence ID" value="XM_010514669.1"/>
</dbReference>
<name>A0ABM0ZAZ3_CAMSA</name>
<dbReference type="GeneID" id="104788901"/>
<gene>
    <name evidence="2" type="primary">LOC104788901</name>
</gene>
<dbReference type="Gene3D" id="3.60.10.10">
    <property type="entry name" value="Endonuclease/exonuclease/phosphatase"/>
    <property type="match status" value="1"/>
</dbReference>
<sequence>MRSHHDSPLFRNKPWLLMGDFNEILDGEEHSDHSVSPVISPGMREFQDVVNHCNLMDMGSHGPLFTWVNKRDDGLISKILDRVLNNDIWLHRFSRAYCVFESGGCSDHLCSRLQLDMGTPALKKPFKFVNSVASLPVFIPLFLKKLKGLKQGIRDLTKDRLGDLVRRSHEAHLELCAKQAETLSHPTIVVVPEEAEDFEHWQYVAGLEENLLKHRSKLHWLHVGDQNNRVFHNAVKIREARNSIREIHCADGFIAKTQDAIKHEAARFFSDFLGQIPSEYEGATIDSLEALLPFRCTATHTAMLVKDVSDEEISSVLFSMPPNKSSGPDGYMCEFYKSAWPIINKDFTIVVQSFFALVSCRRVLIPLYLH</sequence>
<dbReference type="Proteomes" id="UP000694864">
    <property type="component" value="Chromosome 5"/>
</dbReference>
<proteinExistence type="predicted"/>
<dbReference type="PANTHER" id="PTHR33710:SF79">
    <property type="entry name" value="OS06G0205337 PROTEIN"/>
    <property type="match status" value="1"/>
</dbReference>
<dbReference type="SUPFAM" id="SSF56219">
    <property type="entry name" value="DNase I-like"/>
    <property type="match status" value="1"/>
</dbReference>
<reference evidence="2" key="2">
    <citation type="submission" date="2025-08" db="UniProtKB">
        <authorList>
            <consortium name="RefSeq"/>
        </authorList>
    </citation>
    <scope>IDENTIFICATION</scope>
    <source>
        <tissue evidence="2">Leaf</tissue>
    </source>
</reference>
<keyword evidence="1" id="KW-1185">Reference proteome</keyword>
<evidence type="ECO:0000313" key="2">
    <source>
        <dbReference type="RefSeq" id="XP_010512971.1"/>
    </source>
</evidence>